<gene>
    <name evidence="2" type="ORF">E6K73_03900</name>
</gene>
<protein>
    <submittedName>
        <fullName evidence="2">GerMN domain-containing protein</fullName>
    </submittedName>
</protein>
<dbReference type="SMART" id="SM00909">
    <property type="entry name" value="Germane"/>
    <property type="match status" value="1"/>
</dbReference>
<proteinExistence type="predicted"/>
<organism evidence="2 3">
    <name type="scientific">Eiseniibacteriota bacterium</name>
    <dbReference type="NCBI Taxonomy" id="2212470"/>
    <lineage>
        <taxon>Bacteria</taxon>
        <taxon>Candidatus Eiseniibacteriota</taxon>
    </lineage>
</organism>
<dbReference type="Proteomes" id="UP000320184">
    <property type="component" value="Unassembled WGS sequence"/>
</dbReference>
<sequence>MKRLLRRLMVGTVLMAMLAWLAWRWSGPHAAPPSGEGAGADSADAGLKTVRVYFASPGGDSLVSEAREMVEVQSLHERVAALVSELDRGPTGRGVAALPAGTSVLHVYLDDRGLMTLDLSRSFQQGFRGGSSAEYLAVASLIRTLGTNMPEVKRVLLICGGSPIPTLGGHLPLDRPIEISDWP</sequence>
<dbReference type="AlphaFoldDB" id="A0A538SL41"/>
<evidence type="ECO:0000259" key="1">
    <source>
        <dbReference type="SMART" id="SM00909"/>
    </source>
</evidence>
<feature type="domain" description="GerMN" evidence="1">
    <location>
        <begin position="79"/>
        <end position="168"/>
    </location>
</feature>
<evidence type="ECO:0000313" key="2">
    <source>
        <dbReference type="EMBL" id="TMQ52072.1"/>
    </source>
</evidence>
<dbReference type="InterPro" id="IPR019606">
    <property type="entry name" value="GerMN"/>
</dbReference>
<evidence type="ECO:0000313" key="3">
    <source>
        <dbReference type="Proteomes" id="UP000320184"/>
    </source>
</evidence>
<comment type="caution">
    <text evidence="2">The sequence shown here is derived from an EMBL/GenBank/DDBJ whole genome shotgun (WGS) entry which is preliminary data.</text>
</comment>
<dbReference type="EMBL" id="VBOT01000046">
    <property type="protein sequence ID" value="TMQ52072.1"/>
    <property type="molecule type" value="Genomic_DNA"/>
</dbReference>
<accession>A0A538SL41</accession>
<dbReference type="Pfam" id="PF10646">
    <property type="entry name" value="Germane"/>
    <property type="match status" value="1"/>
</dbReference>
<name>A0A538SL41_UNCEI</name>
<reference evidence="2 3" key="1">
    <citation type="journal article" date="2019" name="Nat. Microbiol.">
        <title>Mediterranean grassland soil C-N compound turnover is dependent on rainfall and depth, and is mediated by genomically divergent microorganisms.</title>
        <authorList>
            <person name="Diamond S."/>
            <person name="Andeer P.F."/>
            <person name="Li Z."/>
            <person name="Crits-Christoph A."/>
            <person name="Burstein D."/>
            <person name="Anantharaman K."/>
            <person name="Lane K.R."/>
            <person name="Thomas B.C."/>
            <person name="Pan C."/>
            <person name="Northen T.R."/>
            <person name="Banfield J.F."/>
        </authorList>
    </citation>
    <scope>NUCLEOTIDE SEQUENCE [LARGE SCALE GENOMIC DNA]</scope>
    <source>
        <strain evidence="2">WS_3</strain>
    </source>
</reference>